<dbReference type="SMART" id="SM00439">
    <property type="entry name" value="BAH"/>
    <property type="match status" value="1"/>
</dbReference>
<name>A0A6A6ST63_9PLEO</name>
<dbReference type="PANTHER" id="PTHR46364">
    <property type="entry name" value="OS08G0421900 PROTEIN"/>
    <property type="match status" value="1"/>
</dbReference>
<dbReference type="OrthoDB" id="10259622at2759"/>
<dbReference type="Gene3D" id="2.30.30.490">
    <property type="match status" value="1"/>
</dbReference>
<proteinExistence type="predicted"/>
<dbReference type="Proteomes" id="UP000799324">
    <property type="component" value="Unassembled WGS sequence"/>
</dbReference>
<accession>A0A6A6ST63</accession>
<dbReference type="PROSITE" id="PS51038">
    <property type="entry name" value="BAH"/>
    <property type="match status" value="1"/>
</dbReference>
<dbReference type="EMBL" id="MU004464">
    <property type="protein sequence ID" value="KAF2650181.1"/>
    <property type="molecule type" value="Genomic_DNA"/>
</dbReference>
<dbReference type="InterPro" id="IPR043151">
    <property type="entry name" value="BAH_sf"/>
</dbReference>
<keyword evidence="3" id="KW-1185">Reference proteome</keyword>
<dbReference type="AlphaFoldDB" id="A0A6A6ST63"/>
<evidence type="ECO:0000313" key="3">
    <source>
        <dbReference type="Proteomes" id="UP000799324"/>
    </source>
</evidence>
<evidence type="ECO:0000259" key="1">
    <source>
        <dbReference type="PROSITE" id="PS51038"/>
    </source>
</evidence>
<dbReference type="GO" id="GO:0003682">
    <property type="term" value="F:chromatin binding"/>
    <property type="evidence" value="ECO:0007669"/>
    <property type="project" value="InterPro"/>
</dbReference>
<feature type="domain" description="BAH" evidence="1">
    <location>
        <begin position="1"/>
        <end position="119"/>
    </location>
</feature>
<dbReference type="Pfam" id="PF01426">
    <property type="entry name" value="BAH"/>
    <property type="match status" value="1"/>
</dbReference>
<reference evidence="2" key="1">
    <citation type="journal article" date="2020" name="Stud. Mycol.">
        <title>101 Dothideomycetes genomes: a test case for predicting lifestyles and emergence of pathogens.</title>
        <authorList>
            <person name="Haridas S."/>
            <person name="Albert R."/>
            <person name="Binder M."/>
            <person name="Bloem J."/>
            <person name="Labutti K."/>
            <person name="Salamov A."/>
            <person name="Andreopoulos B."/>
            <person name="Baker S."/>
            <person name="Barry K."/>
            <person name="Bills G."/>
            <person name="Bluhm B."/>
            <person name="Cannon C."/>
            <person name="Castanera R."/>
            <person name="Culley D."/>
            <person name="Daum C."/>
            <person name="Ezra D."/>
            <person name="Gonzalez J."/>
            <person name="Henrissat B."/>
            <person name="Kuo A."/>
            <person name="Liang C."/>
            <person name="Lipzen A."/>
            <person name="Lutzoni F."/>
            <person name="Magnuson J."/>
            <person name="Mondo S."/>
            <person name="Nolan M."/>
            <person name="Ohm R."/>
            <person name="Pangilinan J."/>
            <person name="Park H.-J."/>
            <person name="Ramirez L."/>
            <person name="Alfaro M."/>
            <person name="Sun H."/>
            <person name="Tritt A."/>
            <person name="Yoshinaga Y."/>
            <person name="Zwiers L.-H."/>
            <person name="Turgeon B."/>
            <person name="Goodwin S."/>
            <person name="Spatafora J."/>
            <person name="Crous P."/>
            <person name="Grigoriev I."/>
        </authorList>
    </citation>
    <scope>NUCLEOTIDE SEQUENCE</scope>
    <source>
        <strain evidence="2">CBS 122681</strain>
    </source>
</reference>
<evidence type="ECO:0000313" key="2">
    <source>
        <dbReference type="EMBL" id="KAF2650181.1"/>
    </source>
</evidence>
<dbReference type="InterPro" id="IPR001025">
    <property type="entry name" value="BAH_dom"/>
</dbReference>
<dbReference type="CDD" id="cd04370">
    <property type="entry name" value="BAH"/>
    <property type="match status" value="1"/>
</dbReference>
<gene>
    <name evidence="2" type="ORF">K491DRAFT_697518</name>
</gene>
<protein>
    <recommendedName>
        <fullName evidence="1">BAH domain-containing protein</fullName>
    </recommendedName>
</protein>
<organism evidence="2 3">
    <name type="scientific">Lophiostoma macrostomum CBS 122681</name>
    <dbReference type="NCBI Taxonomy" id="1314788"/>
    <lineage>
        <taxon>Eukaryota</taxon>
        <taxon>Fungi</taxon>
        <taxon>Dikarya</taxon>
        <taxon>Ascomycota</taxon>
        <taxon>Pezizomycotina</taxon>
        <taxon>Dothideomycetes</taxon>
        <taxon>Pleosporomycetidae</taxon>
        <taxon>Pleosporales</taxon>
        <taxon>Lophiostomataceae</taxon>
        <taxon>Lophiostoma</taxon>
    </lineage>
</organism>
<sequence>MKTGHYVYVRPDKEQDNATIKGWIAKVLEVRAGDNAHVFLRVLWMYRPEDLPLGRQPYHGEHELIASNAMDVIDAQSVDGKAEVNYWDENEDSTIVLDPTKMFWRQTVDFWGKQKQKQSHTLSAVRRHCIERTPCNPDEGVIQCEYVILGAMRIQSTSFVAIPIAPPASSVLVCFTLFANRPLTSHVLI</sequence>